<dbReference type="InterPro" id="IPR015422">
    <property type="entry name" value="PyrdxlP-dep_Trfase_small"/>
</dbReference>
<accession>A0A1H9V686</accession>
<evidence type="ECO:0000313" key="5">
    <source>
        <dbReference type="Proteomes" id="UP000199318"/>
    </source>
</evidence>
<gene>
    <name evidence="4" type="ORF">SAMN05444126_11830</name>
</gene>
<sequence length="381" mass="41689">MIYFDQSATTQPYPEVISSYSEAAGRFFANPASLHPLGTEAEQVTEQAKEKIARQFNLENYDILSVSGATEANNMVLQGAAQMYKNRGDHIVTTVLEHASVYETAKRLESEGFRVTFVSPDDDGTISAEKVINEITDQTILVSVIHVSHELGTILPVEEIGRKMKDYPKARFHVDHVQGACKLPINIEKAGIDYVSLSPHKLHGLKGSGLLFKRKSALLKPQMNGGGQQGANRPGTENTAGLAAAAKALRISEENRGAYVNDIRRLNEYLSSELAKIPGVEINSPQNRSPFILNVSVPGMKAEAIVQSLAKKDIYISTKSACSSNDIHAPSRILAEAGFEHKRASSALRLSMSYKNSMDEVCEVIQAMNRVVSEMKEVKNS</sequence>
<dbReference type="AlphaFoldDB" id="A0A1H9V686"/>
<dbReference type="GO" id="GO:0003824">
    <property type="term" value="F:catalytic activity"/>
    <property type="evidence" value="ECO:0007669"/>
    <property type="project" value="UniProtKB-ARBA"/>
</dbReference>
<dbReference type="PANTHER" id="PTHR11601">
    <property type="entry name" value="CYSTEINE DESULFURYLASE FAMILY MEMBER"/>
    <property type="match status" value="1"/>
</dbReference>
<name>A0A1H9V686_9BACI</name>
<dbReference type="Proteomes" id="UP000199318">
    <property type="component" value="Unassembled WGS sequence"/>
</dbReference>
<comment type="cofactor">
    <cofactor evidence="1">
        <name>pyridoxal 5'-phosphate</name>
        <dbReference type="ChEBI" id="CHEBI:597326"/>
    </cofactor>
</comment>
<dbReference type="PIRSF" id="PIRSF005572">
    <property type="entry name" value="NifS"/>
    <property type="match status" value="1"/>
</dbReference>
<reference evidence="5" key="1">
    <citation type="submission" date="2016-10" db="EMBL/GenBank/DDBJ databases">
        <authorList>
            <person name="de Groot N.N."/>
        </authorList>
    </citation>
    <scope>NUCLEOTIDE SEQUENCE [LARGE SCALE GENOMIC DNA]</scope>
    <source>
        <strain evidence="5">10nlg</strain>
    </source>
</reference>
<organism evidence="4 5">
    <name type="scientific">Salisediminibacterium halotolerans</name>
    <dbReference type="NCBI Taxonomy" id="517425"/>
    <lineage>
        <taxon>Bacteria</taxon>
        <taxon>Bacillati</taxon>
        <taxon>Bacillota</taxon>
        <taxon>Bacilli</taxon>
        <taxon>Bacillales</taxon>
        <taxon>Bacillaceae</taxon>
        <taxon>Salisediminibacterium</taxon>
    </lineage>
</organism>
<dbReference type="SUPFAM" id="SSF53383">
    <property type="entry name" value="PLP-dependent transferases"/>
    <property type="match status" value="1"/>
</dbReference>
<dbReference type="STRING" id="1464123.SAMN05444126_11830"/>
<dbReference type="InterPro" id="IPR016454">
    <property type="entry name" value="Cysteine_dSase"/>
</dbReference>
<protein>
    <submittedName>
        <fullName evidence="4">Cysteine desulfurase</fullName>
    </submittedName>
</protein>
<comment type="caution">
    <text evidence="4">The sequence shown here is derived from an EMBL/GenBank/DDBJ whole genome shotgun (WGS) entry which is preliminary data.</text>
</comment>
<keyword evidence="2" id="KW-0663">Pyridoxal phosphate</keyword>
<proteinExistence type="predicted"/>
<evidence type="ECO:0000259" key="3">
    <source>
        <dbReference type="Pfam" id="PF00266"/>
    </source>
</evidence>
<dbReference type="PANTHER" id="PTHR11601:SF50">
    <property type="entry name" value="CYSTEINE DESULFURASE ISCS 2-RELATED"/>
    <property type="match status" value="1"/>
</dbReference>
<evidence type="ECO:0000256" key="1">
    <source>
        <dbReference type="ARBA" id="ARBA00001933"/>
    </source>
</evidence>
<dbReference type="Pfam" id="PF00266">
    <property type="entry name" value="Aminotran_5"/>
    <property type="match status" value="1"/>
</dbReference>
<evidence type="ECO:0000313" key="4">
    <source>
        <dbReference type="EMBL" id="SES17360.1"/>
    </source>
</evidence>
<dbReference type="Gene3D" id="3.40.640.10">
    <property type="entry name" value="Type I PLP-dependent aspartate aminotransferase-like (Major domain)"/>
    <property type="match status" value="1"/>
</dbReference>
<dbReference type="InterPro" id="IPR015421">
    <property type="entry name" value="PyrdxlP-dep_Trfase_major"/>
</dbReference>
<evidence type="ECO:0000256" key="2">
    <source>
        <dbReference type="ARBA" id="ARBA00022898"/>
    </source>
</evidence>
<keyword evidence="5" id="KW-1185">Reference proteome</keyword>
<feature type="domain" description="Aminotransferase class V" evidence="3">
    <location>
        <begin position="2"/>
        <end position="361"/>
    </location>
</feature>
<dbReference type="InterPro" id="IPR000192">
    <property type="entry name" value="Aminotrans_V_dom"/>
</dbReference>
<dbReference type="InterPro" id="IPR015424">
    <property type="entry name" value="PyrdxlP-dep_Trfase"/>
</dbReference>
<dbReference type="Gene3D" id="3.90.1150.10">
    <property type="entry name" value="Aspartate Aminotransferase, domain 1"/>
    <property type="match status" value="1"/>
</dbReference>
<dbReference type="EMBL" id="FOGV01000018">
    <property type="protein sequence ID" value="SES17360.1"/>
    <property type="molecule type" value="Genomic_DNA"/>
</dbReference>
<dbReference type="RefSeq" id="WP_177169721.1">
    <property type="nucleotide sequence ID" value="NZ_FOGV01000018.1"/>
</dbReference>